<accession>A0AAD4K0V4</accession>
<comment type="caution">
    <text evidence="1">The sequence shown here is derived from an EMBL/GenBank/DDBJ whole genome shotgun (WGS) entry which is preliminary data.</text>
</comment>
<keyword evidence="2" id="KW-1185">Reference proteome</keyword>
<evidence type="ECO:0000313" key="2">
    <source>
        <dbReference type="Proteomes" id="UP001200034"/>
    </source>
</evidence>
<proteinExistence type="predicted"/>
<feature type="non-terminal residue" evidence="1">
    <location>
        <position position="156"/>
    </location>
</feature>
<protein>
    <submittedName>
        <fullName evidence="1">Uncharacterized protein</fullName>
    </submittedName>
</protein>
<dbReference type="Pfam" id="PF06477">
    <property type="entry name" value="DUF1091"/>
    <property type="match status" value="1"/>
</dbReference>
<sequence>NAVFFKFTNAVCDSYNESWFVIHKCRLHAVSRNKTTFNFNGTVLHPAYKISLFGQILRKASGYKPWILKTSIDVCRFVNNPYDLTAKVVFALFKEFTNFNHSCPYNGTQLVRNLYPRLDLLQLPFPTGEYLLSVKWSFDNRPQFITDVYFEFKEDF</sequence>
<organism evidence="1 2">
    <name type="scientific">Drosophila rubida</name>
    <dbReference type="NCBI Taxonomy" id="30044"/>
    <lineage>
        <taxon>Eukaryota</taxon>
        <taxon>Metazoa</taxon>
        <taxon>Ecdysozoa</taxon>
        <taxon>Arthropoda</taxon>
        <taxon>Hexapoda</taxon>
        <taxon>Insecta</taxon>
        <taxon>Pterygota</taxon>
        <taxon>Neoptera</taxon>
        <taxon>Endopterygota</taxon>
        <taxon>Diptera</taxon>
        <taxon>Brachycera</taxon>
        <taxon>Muscomorpha</taxon>
        <taxon>Ephydroidea</taxon>
        <taxon>Drosophilidae</taxon>
        <taxon>Drosophila</taxon>
    </lineage>
</organism>
<dbReference type="EMBL" id="JAJJHW010002585">
    <property type="protein sequence ID" value="KAH8371162.1"/>
    <property type="molecule type" value="Genomic_DNA"/>
</dbReference>
<evidence type="ECO:0000313" key="1">
    <source>
        <dbReference type="EMBL" id="KAH8371162.1"/>
    </source>
</evidence>
<dbReference type="PANTHER" id="PTHR20898">
    <property type="entry name" value="DAEDALUS ON 3-RELATED-RELATED"/>
    <property type="match status" value="1"/>
</dbReference>
<dbReference type="PANTHER" id="PTHR20898:SF0">
    <property type="entry name" value="DAEDALUS ON 3-RELATED"/>
    <property type="match status" value="1"/>
</dbReference>
<name>A0AAD4K0V4_9MUSC</name>
<reference evidence="1" key="1">
    <citation type="journal article" date="2021" name="Mol. Ecol. Resour.">
        <title>Phylogenomic analyses of the genus Drosophila reveals genomic signals of climate adaptation.</title>
        <authorList>
            <person name="Li F."/>
            <person name="Rane R.V."/>
            <person name="Luria V."/>
            <person name="Xiong Z."/>
            <person name="Chen J."/>
            <person name="Li Z."/>
            <person name="Catullo R.A."/>
            <person name="Griffin P.C."/>
            <person name="Schiffer M."/>
            <person name="Pearce S."/>
            <person name="Lee S.F."/>
            <person name="McElroy K."/>
            <person name="Stocker A."/>
            <person name="Shirriffs J."/>
            <person name="Cockerell F."/>
            <person name="Coppin C."/>
            <person name="Sgro C.M."/>
            <person name="Karger A."/>
            <person name="Cain J.W."/>
            <person name="Weber J.A."/>
            <person name="Santpere G."/>
            <person name="Kirschner M.W."/>
            <person name="Hoffmann A.A."/>
            <person name="Oakeshott J.G."/>
            <person name="Zhang G."/>
        </authorList>
    </citation>
    <scope>NUCLEOTIDE SEQUENCE</scope>
    <source>
        <strain evidence="1">BGI-SZ-2011g</strain>
    </source>
</reference>
<dbReference type="InterPro" id="IPR010512">
    <property type="entry name" value="DUF1091"/>
</dbReference>
<gene>
    <name evidence="1" type="ORF">KR093_006341</name>
</gene>
<dbReference type="Proteomes" id="UP001200034">
    <property type="component" value="Unassembled WGS sequence"/>
</dbReference>
<dbReference type="SMART" id="SM00697">
    <property type="entry name" value="DM8"/>
    <property type="match status" value="1"/>
</dbReference>
<dbReference type="AlphaFoldDB" id="A0AAD4K0V4"/>